<dbReference type="Proteomes" id="UP001161247">
    <property type="component" value="Chromosome 2"/>
</dbReference>
<dbReference type="EMBL" id="OX459119">
    <property type="protein sequence ID" value="CAI9094202.1"/>
    <property type="molecule type" value="Genomic_DNA"/>
</dbReference>
<dbReference type="Pfam" id="PF00150">
    <property type="entry name" value="Cellulase"/>
    <property type="match status" value="1"/>
</dbReference>
<protein>
    <submittedName>
        <fullName evidence="7">OLC1v1029897C1</fullName>
    </submittedName>
</protein>
<evidence type="ECO:0000256" key="2">
    <source>
        <dbReference type="ARBA" id="ARBA00022801"/>
    </source>
</evidence>
<feature type="signal peptide" evidence="5">
    <location>
        <begin position="1"/>
        <end position="23"/>
    </location>
</feature>
<comment type="similarity">
    <text evidence="1 4">Belongs to the glycosyl hydrolase 5 (cellulase A) family.</text>
</comment>
<dbReference type="AlphaFoldDB" id="A0AAV1CI63"/>
<organism evidence="7 8">
    <name type="scientific">Oldenlandia corymbosa var. corymbosa</name>
    <dbReference type="NCBI Taxonomy" id="529605"/>
    <lineage>
        <taxon>Eukaryota</taxon>
        <taxon>Viridiplantae</taxon>
        <taxon>Streptophyta</taxon>
        <taxon>Embryophyta</taxon>
        <taxon>Tracheophyta</taxon>
        <taxon>Spermatophyta</taxon>
        <taxon>Magnoliopsida</taxon>
        <taxon>eudicotyledons</taxon>
        <taxon>Gunneridae</taxon>
        <taxon>Pentapetalae</taxon>
        <taxon>asterids</taxon>
        <taxon>lamiids</taxon>
        <taxon>Gentianales</taxon>
        <taxon>Rubiaceae</taxon>
        <taxon>Rubioideae</taxon>
        <taxon>Spermacoceae</taxon>
        <taxon>Hedyotis-Oldenlandia complex</taxon>
        <taxon>Oldenlandia</taxon>
    </lineage>
</organism>
<evidence type="ECO:0000313" key="7">
    <source>
        <dbReference type="EMBL" id="CAI9094202.1"/>
    </source>
</evidence>
<dbReference type="Gene3D" id="3.20.20.80">
    <property type="entry name" value="Glycosidases"/>
    <property type="match status" value="1"/>
</dbReference>
<dbReference type="InterPro" id="IPR035992">
    <property type="entry name" value="Ricin_B-like_lectins"/>
</dbReference>
<evidence type="ECO:0000256" key="3">
    <source>
        <dbReference type="ARBA" id="ARBA00023295"/>
    </source>
</evidence>
<dbReference type="PANTHER" id="PTHR31263">
    <property type="entry name" value="CELLULASE FAMILY PROTEIN (AFU_ORTHOLOGUE AFUA_5G14560)"/>
    <property type="match status" value="1"/>
</dbReference>
<evidence type="ECO:0000313" key="8">
    <source>
        <dbReference type="Proteomes" id="UP001161247"/>
    </source>
</evidence>
<keyword evidence="5" id="KW-0732">Signal</keyword>
<name>A0AAV1CI63_OLDCO</name>
<dbReference type="SUPFAM" id="SSF50370">
    <property type="entry name" value="Ricin B-like lectins"/>
    <property type="match status" value="1"/>
</dbReference>
<keyword evidence="8" id="KW-1185">Reference proteome</keyword>
<dbReference type="GO" id="GO:0004553">
    <property type="term" value="F:hydrolase activity, hydrolyzing O-glycosyl compounds"/>
    <property type="evidence" value="ECO:0007669"/>
    <property type="project" value="InterPro"/>
</dbReference>
<accession>A0AAV1CI63</accession>
<gene>
    <name evidence="7" type="ORF">OLC1_LOCUS5423</name>
</gene>
<evidence type="ECO:0000256" key="5">
    <source>
        <dbReference type="SAM" id="SignalP"/>
    </source>
</evidence>
<dbReference type="PANTHER" id="PTHR31263:SF0">
    <property type="entry name" value="CELLULASE FAMILY PROTEIN (AFU_ORTHOLOGUE AFUA_5G14560)"/>
    <property type="match status" value="1"/>
</dbReference>
<feature type="domain" description="Glycoside hydrolase family 5" evidence="6">
    <location>
        <begin position="67"/>
        <end position="346"/>
    </location>
</feature>
<dbReference type="GO" id="GO:0000272">
    <property type="term" value="P:polysaccharide catabolic process"/>
    <property type="evidence" value="ECO:0007669"/>
    <property type="project" value="InterPro"/>
</dbReference>
<reference evidence="7" key="1">
    <citation type="submission" date="2023-03" db="EMBL/GenBank/DDBJ databases">
        <authorList>
            <person name="Julca I."/>
        </authorList>
    </citation>
    <scope>NUCLEOTIDE SEQUENCE</scope>
</reference>
<dbReference type="InterPro" id="IPR001547">
    <property type="entry name" value="Glyco_hydro_5"/>
</dbReference>
<feature type="chain" id="PRO_5043852590" evidence="5">
    <location>
        <begin position="24"/>
        <end position="537"/>
    </location>
</feature>
<evidence type="ECO:0000256" key="4">
    <source>
        <dbReference type="RuleBase" id="RU361153"/>
    </source>
</evidence>
<evidence type="ECO:0000259" key="6">
    <source>
        <dbReference type="Pfam" id="PF00150"/>
    </source>
</evidence>
<dbReference type="InterPro" id="IPR017853">
    <property type="entry name" value="GH"/>
</dbReference>
<keyword evidence="2 4" id="KW-0378">Hydrolase</keyword>
<proteinExistence type="inferred from homology"/>
<evidence type="ECO:0000256" key="1">
    <source>
        <dbReference type="ARBA" id="ARBA00005641"/>
    </source>
</evidence>
<dbReference type="SUPFAM" id="SSF51445">
    <property type="entry name" value="(Trans)glycosidases"/>
    <property type="match status" value="1"/>
</dbReference>
<sequence>MRKNMNFIIAILLIFISISSSQAVPLSTKSRWIVDEDTGRRVKLACANWEGHVSMLPEGLHKQPLDHIARGFSLMGFNCVRLTYATYMFTHNAHLTVAQNFENNNLTSALKGMTKHNPQLLGLTLADAQKAVIDALGSHGVMVLLDCQVSKPMWCCSNDDGNGFFGDQYFSPQDWLKALSIVAKRYKDTPMVMAMSLRNELRGPLQNQSVWYKYVEKGAKLIHRENPNVLVLISGLDYDIDFTFLKNNPLPLQNLNQKLVYETHRYAFTEGQLDFWTNTSINYMCKNITQEIETKSGFLRSGKDAAPLFITEFGINLSEDDQADSSFVTCLLAWMAQNDLDWAIWAGHGSYYLRDGNQDPEETYGMFDATWKKVRNPDFHTKLQLVLQTLQDPFSRHETYKVMYHPLSGTCGVAHKNQVLAAGGCWKTTQWSYRGEGSPIRLKGTNRCLMAVGDGLPVLLSDDCSGESSSWKLAKNSMYQLANKDENGNHLCLDFDPHVSKMVLTTKCIVAEEDDPDYIKLQRPESQWFLLVDSNAK</sequence>
<keyword evidence="3 4" id="KW-0326">Glycosidase</keyword>